<keyword evidence="4" id="KW-1185">Reference proteome</keyword>
<dbReference type="OMA" id="AKFYEMT"/>
<dbReference type="KEGG" id="mmar:MODMU_2742"/>
<dbReference type="Pfam" id="PF01261">
    <property type="entry name" value="AP_endonuc_2"/>
    <property type="match status" value="1"/>
</dbReference>
<reference evidence="3 4" key="1">
    <citation type="journal article" date="2012" name="J. Bacteriol.">
        <title>Genome Sequence of Radiation-Resistant Modestobacter marinus Strain BC501, a Representative Actinobacterium That Thrives on Calcareous Stone Surfaces.</title>
        <authorList>
            <person name="Normand P."/>
            <person name="Gury J."/>
            <person name="Pujic P."/>
            <person name="Chouaia B."/>
            <person name="Crotti E."/>
            <person name="Brusetti L."/>
            <person name="Daffonchio D."/>
            <person name="Vacherie B."/>
            <person name="Barbe V."/>
            <person name="Medigue C."/>
            <person name="Calteau A."/>
            <person name="Ghodhbane-Gtari F."/>
            <person name="Essoussi I."/>
            <person name="Nouioui I."/>
            <person name="Abbassi-Ghozzi I."/>
            <person name="Gtari M."/>
        </authorList>
    </citation>
    <scope>NUCLEOTIDE SEQUENCE [LARGE SCALE GENOMIC DNA]</scope>
    <source>
        <strain evidence="4">BC 501</strain>
    </source>
</reference>
<feature type="compositionally biased region" description="Low complexity" evidence="1">
    <location>
        <begin position="348"/>
        <end position="357"/>
    </location>
</feature>
<dbReference type="PANTHER" id="PTHR12110:SF53">
    <property type="entry name" value="BLR5974 PROTEIN"/>
    <property type="match status" value="1"/>
</dbReference>
<dbReference type="InterPro" id="IPR013022">
    <property type="entry name" value="Xyl_isomerase-like_TIM-brl"/>
</dbReference>
<organism evidence="3 4">
    <name type="scientific">Modestobacter italicus (strain DSM 44449 / CECT 9708 / BC 501)</name>
    <dbReference type="NCBI Taxonomy" id="2732864"/>
    <lineage>
        <taxon>Bacteria</taxon>
        <taxon>Bacillati</taxon>
        <taxon>Actinomycetota</taxon>
        <taxon>Actinomycetes</taxon>
        <taxon>Geodermatophilales</taxon>
        <taxon>Geodermatophilaceae</taxon>
        <taxon>Modestobacter</taxon>
    </lineage>
</organism>
<dbReference type="InterPro" id="IPR036237">
    <property type="entry name" value="Xyl_isomerase-like_sf"/>
</dbReference>
<evidence type="ECO:0000256" key="1">
    <source>
        <dbReference type="SAM" id="MobiDB-lite"/>
    </source>
</evidence>
<dbReference type="Gene3D" id="3.20.20.150">
    <property type="entry name" value="Divalent-metal-dependent TIM barrel enzymes"/>
    <property type="match status" value="1"/>
</dbReference>
<sequence>MSTPEHRIKRGVSLYSFQEEYFLRTLTLEDCIRVAGDIGARGIEIIPEQSIPGYPHLTDEFVDTWYAWMGKYGTTPVATDLFLDTKLHPDRRLTLDEQIASVHRDIDIAVRLGATIIRAIINTPPEVMEGAAPYAEEQGVRLLLEVHAPFHYEHPWILDHLEVMHRTQSPALGLMPDMGTFVERFPRVVSDRALRDGARPELVEYIVKTYDDHGDTHALMDIMNYRHGGPVEIGLARQATHYIWTDPRSMLPHMPLIGHVQAKFYEMTDEGTEYSIPYDRIVPVLVEGGFDGYLSSEYEGNRHVQDAFPVDSVEQVRRQHAMFARLLGEQKDPVLPTPRTLGAGPGTGPHTTGTGSH</sequence>
<dbReference type="EMBL" id="FO203431">
    <property type="protein sequence ID" value="CCH88171.1"/>
    <property type="molecule type" value="Genomic_DNA"/>
</dbReference>
<feature type="region of interest" description="Disordered" evidence="1">
    <location>
        <begin position="332"/>
        <end position="357"/>
    </location>
</feature>
<evidence type="ECO:0000259" key="2">
    <source>
        <dbReference type="Pfam" id="PF01261"/>
    </source>
</evidence>
<proteinExistence type="predicted"/>
<gene>
    <name evidence="3" type="ordered locus">MODMU_2742</name>
</gene>
<dbReference type="HOGENOM" id="CLU_070745_1_0_11"/>
<evidence type="ECO:0000313" key="4">
    <source>
        <dbReference type="Proteomes" id="UP000006461"/>
    </source>
</evidence>
<dbReference type="PATRIC" id="fig|477641.3.peg.2599"/>
<name>I4EXQ8_MODI5</name>
<dbReference type="AlphaFoldDB" id="I4EXQ8"/>
<dbReference type="OrthoDB" id="3520171at2"/>
<dbReference type="STRING" id="477641.MODMU_2742"/>
<protein>
    <recommendedName>
        <fullName evidence="2">Xylose isomerase-like TIM barrel domain-containing protein</fullName>
    </recommendedName>
</protein>
<dbReference type="eggNOG" id="COG1082">
    <property type="taxonomic scope" value="Bacteria"/>
</dbReference>
<dbReference type="InterPro" id="IPR050312">
    <property type="entry name" value="IolE/XylAMocC-like"/>
</dbReference>
<dbReference type="PANTHER" id="PTHR12110">
    <property type="entry name" value="HYDROXYPYRUVATE ISOMERASE"/>
    <property type="match status" value="1"/>
</dbReference>
<feature type="domain" description="Xylose isomerase-like TIM barrel" evidence="2">
    <location>
        <begin position="33"/>
        <end position="307"/>
    </location>
</feature>
<accession>I4EXQ8</accession>
<dbReference type="Proteomes" id="UP000006461">
    <property type="component" value="Chromosome"/>
</dbReference>
<evidence type="ECO:0000313" key="3">
    <source>
        <dbReference type="EMBL" id="CCH88171.1"/>
    </source>
</evidence>
<dbReference type="SUPFAM" id="SSF51658">
    <property type="entry name" value="Xylose isomerase-like"/>
    <property type="match status" value="1"/>
</dbReference>